<dbReference type="OrthoDB" id="9793828at2"/>
<dbReference type="GO" id="GO:0005886">
    <property type="term" value="C:plasma membrane"/>
    <property type="evidence" value="ECO:0007669"/>
    <property type="project" value="TreeGrafter"/>
</dbReference>
<evidence type="ECO:0000256" key="6">
    <source>
        <dbReference type="RuleBase" id="RU004379"/>
    </source>
</evidence>
<keyword evidence="5 6" id="KW-0472">Membrane</keyword>
<keyword evidence="8" id="KW-1185">Reference proteome</keyword>
<evidence type="ECO:0000256" key="3">
    <source>
        <dbReference type="ARBA" id="ARBA00022692"/>
    </source>
</evidence>
<comment type="similarity">
    <text evidence="2 6">Belongs to the BI1 family.</text>
</comment>
<accession>A0A916R688</accession>
<dbReference type="PANTHER" id="PTHR23291:SF50">
    <property type="entry name" value="PROTEIN LIFEGUARD 4"/>
    <property type="match status" value="1"/>
</dbReference>
<dbReference type="PANTHER" id="PTHR23291">
    <property type="entry name" value="BAX INHIBITOR-RELATED"/>
    <property type="match status" value="1"/>
</dbReference>
<evidence type="ECO:0000256" key="2">
    <source>
        <dbReference type="ARBA" id="ARBA00010350"/>
    </source>
</evidence>
<sequence length="256" mass="27405">MAEYDRQTVAGRVGTAAAIDEGLRAHMLRVYNYMGIGLAVTGIVALALSMLTATNDPSQAVAQLGNGVMLTQLGVALYGSPLQWVVMLSPFAFILALSFGINKMSFATAQMVFWAFAAVMGISLSSIFLVYTGGSIAKVFFIAAAMFGSMSLYGYTTKRDLTSIGAFLFMGLIGLIIAMVVNIFLQSSALDFAISAIGVLIFLGLTAFDTQKIKEAYAENIGQEGLGKLAIMGALTLYLDFINLFLMLLRLFGNRE</sequence>
<keyword evidence="3 6" id="KW-0812">Transmembrane</keyword>
<dbReference type="Pfam" id="PF01027">
    <property type="entry name" value="Bax1-I"/>
    <property type="match status" value="1"/>
</dbReference>
<evidence type="ECO:0000313" key="8">
    <source>
        <dbReference type="Proteomes" id="UP000596977"/>
    </source>
</evidence>
<feature type="transmembrane region" description="Helical" evidence="6">
    <location>
        <begin position="229"/>
        <end position="252"/>
    </location>
</feature>
<evidence type="ECO:0000313" key="7">
    <source>
        <dbReference type="EMBL" id="GGA37022.1"/>
    </source>
</evidence>
<name>A0A916R688_9HYPH</name>
<reference evidence="7 8" key="1">
    <citation type="journal article" date="2014" name="Int. J. Syst. Evol. Microbiol.">
        <title>Complete genome sequence of Corynebacterium casei LMG S-19264T (=DSM 44701T), isolated from a smear-ripened cheese.</title>
        <authorList>
            <consortium name="US DOE Joint Genome Institute (JGI-PGF)"/>
            <person name="Walter F."/>
            <person name="Albersmeier A."/>
            <person name="Kalinowski J."/>
            <person name="Ruckert C."/>
        </authorList>
    </citation>
    <scope>NUCLEOTIDE SEQUENCE [LARGE SCALE GENOMIC DNA]</scope>
    <source>
        <strain evidence="7 8">CGMCC 1.15896</strain>
    </source>
</reference>
<dbReference type="Proteomes" id="UP000596977">
    <property type="component" value="Unassembled WGS sequence"/>
</dbReference>
<feature type="transmembrane region" description="Helical" evidence="6">
    <location>
        <begin position="192"/>
        <end position="208"/>
    </location>
</feature>
<feature type="transmembrane region" description="Helical" evidence="6">
    <location>
        <begin position="111"/>
        <end position="130"/>
    </location>
</feature>
<feature type="transmembrane region" description="Helical" evidence="6">
    <location>
        <begin position="136"/>
        <end position="155"/>
    </location>
</feature>
<dbReference type="InterPro" id="IPR006214">
    <property type="entry name" value="Bax_inhibitor_1-related"/>
</dbReference>
<organism evidence="7 8">
    <name type="scientific">Pelagibacterium lentulum</name>
    <dbReference type="NCBI Taxonomy" id="2029865"/>
    <lineage>
        <taxon>Bacteria</taxon>
        <taxon>Pseudomonadati</taxon>
        <taxon>Pseudomonadota</taxon>
        <taxon>Alphaproteobacteria</taxon>
        <taxon>Hyphomicrobiales</taxon>
        <taxon>Devosiaceae</taxon>
        <taxon>Pelagibacterium</taxon>
    </lineage>
</organism>
<evidence type="ECO:0000256" key="5">
    <source>
        <dbReference type="ARBA" id="ARBA00023136"/>
    </source>
</evidence>
<dbReference type="RefSeq" id="WP_127073029.1">
    <property type="nucleotide sequence ID" value="NZ_BMKB01000001.1"/>
</dbReference>
<keyword evidence="4 6" id="KW-1133">Transmembrane helix</keyword>
<feature type="transmembrane region" description="Helical" evidence="6">
    <location>
        <begin position="73"/>
        <end position="99"/>
    </location>
</feature>
<feature type="transmembrane region" description="Helical" evidence="6">
    <location>
        <begin position="167"/>
        <end position="186"/>
    </location>
</feature>
<protein>
    <submittedName>
        <fullName evidence="7">Membrane protein</fullName>
    </submittedName>
</protein>
<comment type="subcellular location">
    <subcellularLocation>
        <location evidence="1">Membrane</location>
        <topology evidence="1">Multi-pass membrane protein</topology>
    </subcellularLocation>
</comment>
<evidence type="ECO:0000256" key="1">
    <source>
        <dbReference type="ARBA" id="ARBA00004141"/>
    </source>
</evidence>
<gene>
    <name evidence="7" type="ORF">GCM10011499_02960</name>
</gene>
<feature type="transmembrane region" description="Helical" evidence="6">
    <location>
        <begin position="30"/>
        <end position="53"/>
    </location>
</feature>
<dbReference type="CDD" id="cd10432">
    <property type="entry name" value="BI-1-like_bacterial"/>
    <property type="match status" value="1"/>
</dbReference>
<proteinExistence type="inferred from homology"/>
<comment type="caution">
    <text evidence="7">The sequence shown here is derived from an EMBL/GenBank/DDBJ whole genome shotgun (WGS) entry which is preliminary data.</text>
</comment>
<dbReference type="AlphaFoldDB" id="A0A916R688"/>
<dbReference type="EMBL" id="BMKB01000001">
    <property type="protein sequence ID" value="GGA37022.1"/>
    <property type="molecule type" value="Genomic_DNA"/>
</dbReference>
<evidence type="ECO:0000256" key="4">
    <source>
        <dbReference type="ARBA" id="ARBA00022989"/>
    </source>
</evidence>